<keyword evidence="2" id="KW-0238">DNA-binding</keyword>
<dbReference type="KEGG" id="eha:Ethha_0125"/>
<dbReference type="STRING" id="663278.Ethha_0125"/>
<evidence type="ECO:0000259" key="5">
    <source>
        <dbReference type="PROSITE" id="PS51063"/>
    </source>
</evidence>
<dbReference type="GO" id="GO:0005829">
    <property type="term" value="C:cytosol"/>
    <property type="evidence" value="ECO:0007669"/>
    <property type="project" value="TreeGrafter"/>
</dbReference>
<gene>
    <name evidence="6" type="ordered locus">Ethha_0125</name>
</gene>
<dbReference type="CDD" id="cd00092">
    <property type="entry name" value="HTH_CRP"/>
    <property type="match status" value="1"/>
</dbReference>
<dbReference type="SUPFAM" id="SSF46785">
    <property type="entry name" value="Winged helix' DNA-binding domain"/>
    <property type="match status" value="1"/>
</dbReference>
<organism evidence="6 7">
    <name type="scientific">Ethanoligenens harbinense (strain DSM 18485 / JCM 12961 / CGMCC 1.5033 / YUAN-3)</name>
    <dbReference type="NCBI Taxonomy" id="663278"/>
    <lineage>
        <taxon>Bacteria</taxon>
        <taxon>Bacillati</taxon>
        <taxon>Bacillota</taxon>
        <taxon>Clostridia</taxon>
        <taxon>Eubacteriales</taxon>
        <taxon>Oscillospiraceae</taxon>
        <taxon>Ethanoligenens</taxon>
    </lineage>
</organism>
<dbReference type="AlphaFoldDB" id="E6U633"/>
<dbReference type="GO" id="GO:0003700">
    <property type="term" value="F:DNA-binding transcription factor activity"/>
    <property type="evidence" value="ECO:0007669"/>
    <property type="project" value="TreeGrafter"/>
</dbReference>
<evidence type="ECO:0000256" key="1">
    <source>
        <dbReference type="ARBA" id="ARBA00023015"/>
    </source>
</evidence>
<dbReference type="EMBL" id="CP002400">
    <property type="protein sequence ID" value="ADU25712.1"/>
    <property type="molecule type" value="Genomic_DNA"/>
</dbReference>
<dbReference type="Pfam" id="PF13545">
    <property type="entry name" value="HTH_Crp_2"/>
    <property type="match status" value="1"/>
</dbReference>
<dbReference type="InterPro" id="IPR012318">
    <property type="entry name" value="HTH_CRP"/>
</dbReference>
<dbReference type="GO" id="GO:0003677">
    <property type="term" value="F:DNA binding"/>
    <property type="evidence" value="ECO:0007669"/>
    <property type="project" value="UniProtKB-KW"/>
</dbReference>
<feature type="domain" description="Cyclic nucleotide-binding" evidence="4">
    <location>
        <begin position="16"/>
        <end position="82"/>
    </location>
</feature>
<dbReference type="SMART" id="SM00419">
    <property type="entry name" value="HTH_CRP"/>
    <property type="match status" value="1"/>
</dbReference>
<dbReference type="InterPro" id="IPR036388">
    <property type="entry name" value="WH-like_DNA-bd_sf"/>
</dbReference>
<sequence length="225" mass="25248">MLYPHDMEFLAQHLPFLARLSENDRRLIAAAGLKSSFEKGETILSREKECNGLIVVESGQLRAFFELEDGKELTLYRLLAGDICILSASCVLKNITFEVTLEVEKAGSVYFIPAALLGSLSERESAVKQFTMELVSERFSEVMWVMEQMVTKNMGQRVAAFLLEQTNLEGSQILTITHDTIAKNLGTAREVVSRVLKYMENDGVIELSRGKITITQAKKLQEISH</sequence>
<keyword evidence="7" id="KW-1185">Reference proteome</keyword>
<name>E6U633_ETHHY</name>
<dbReference type="SUPFAM" id="SSF51206">
    <property type="entry name" value="cAMP-binding domain-like"/>
    <property type="match status" value="1"/>
</dbReference>
<dbReference type="PANTHER" id="PTHR24567">
    <property type="entry name" value="CRP FAMILY TRANSCRIPTIONAL REGULATORY PROTEIN"/>
    <property type="match status" value="1"/>
</dbReference>
<dbReference type="InterPro" id="IPR050397">
    <property type="entry name" value="Env_Response_Regulators"/>
</dbReference>
<feature type="domain" description="HTH crp-type" evidence="5">
    <location>
        <begin position="152"/>
        <end position="218"/>
    </location>
</feature>
<dbReference type="Proteomes" id="UP000001551">
    <property type="component" value="Chromosome"/>
</dbReference>
<evidence type="ECO:0000256" key="3">
    <source>
        <dbReference type="ARBA" id="ARBA00023163"/>
    </source>
</evidence>
<proteinExistence type="predicted"/>
<protein>
    <submittedName>
        <fullName evidence="6">Transcriptional regulator, Crp/Fnr family</fullName>
    </submittedName>
</protein>
<evidence type="ECO:0000259" key="4">
    <source>
        <dbReference type="PROSITE" id="PS50042"/>
    </source>
</evidence>
<dbReference type="eggNOG" id="COG0664">
    <property type="taxonomic scope" value="Bacteria"/>
</dbReference>
<keyword evidence="1" id="KW-0805">Transcription regulation</keyword>
<dbReference type="PRINTS" id="PR00034">
    <property type="entry name" value="HTHCRP"/>
</dbReference>
<dbReference type="InterPro" id="IPR014710">
    <property type="entry name" value="RmlC-like_jellyroll"/>
</dbReference>
<dbReference type="RefSeq" id="WP_013484093.1">
    <property type="nucleotide sequence ID" value="NC_014828.1"/>
</dbReference>
<keyword evidence="3" id="KW-0804">Transcription</keyword>
<dbReference type="InterPro" id="IPR036390">
    <property type="entry name" value="WH_DNA-bd_sf"/>
</dbReference>
<dbReference type="InterPro" id="IPR000595">
    <property type="entry name" value="cNMP-bd_dom"/>
</dbReference>
<dbReference type="InterPro" id="IPR018490">
    <property type="entry name" value="cNMP-bd_dom_sf"/>
</dbReference>
<dbReference type="Gene3D" id="1.10.10.10">
    <property type="entry name" value="Winged helix-like DNA-binding domain superfamily/Winged helix DNA-binding domain"/>
    <property type="match status" value="1"/>
</dbReference>
<dbReference type="HOGENOM" id="CLU_075053_7_2_9"/>
<evidence type="ECO:0000313" key="7">
    <source>
        <dbReference type="Proteomes" id="UP000001551"/>
    </source>
</evidence>
<dbReference type="Gene3D" id="2.60.120.10">
    <property type="entry name" value="Jelly Rolls"/>
    <property type="match status" value="1"/>
</dbReference>
<evidence type="ECO:0000313" key="6">
    <source>
        <dbReference type="EMBL" id="ADU25712.1"/>
    </source>
</evidence>
<dbReference type="Pfam" id="PF00027">
    <property type="entry name" value="cNMP_binding"/>
    <property type="match status" value="1"/>
</dbReference>
<accession>E6U633</accession>
<dbReference type="PROSITE" id="PS51063">
    <property type="entry name" value="HTH_CRP_2"/>
    <property type="match status" value="1"/>
</dbReference>
<dbReference type="PROSITE" id="PS50042">
    <property type="entry name" value="CNMP_BINDING_3"/>
    <property type="match status" value="1"/>
</dbReference>
<dbReference type="PANTHER" id="PTHR24567:SF74">
    <property type="entry name" value="HTH-TYPE TRANSCRIPTIONAL REGULATOR ARCR"/>
    <property type="match status" value="1"/>
</dbReference>
<evidence type="ECO:0000256" key="2">
    <source>
        <dbReference type="ARBA" id="ARBA00023125"/>
    </source>
</evidence>
<dbReference type="CDD" id="cd00038">
    <property type="entry name" value="CAP_ED"/>
    <property type="match status" value="1"/>
</dbReference>
<reference evidence="6 7" key="1">
    <citation type="submission" date="2010-12" db="EMBL/GenBank/DDBJ databases">
        <title>Complete sequence of Ethanoligenens harbinense YUAN-3.</title>
        <authorList>
            <person name="Lucas S."/>
            <person name="Copeland A."/>
            <person name="Lapidus A."/>
            <person name="Cheng J.-F."/>
            <person name="Bruce D."/>
            <person name="Goodwin L."/>
            <person name="Pitluck S."/>
            <person name="Chertkov O."/>
            <person name="Misra M."/>
            <person name="Detter J.C."/>
            <person name="Han C."/>
            <person name="Tapia R."/>
            <person name="Land M."/>
            <person name="Hauser L."/>
            <person name="Jeffries C."/>
            <person name="Kyrpides N."/>
            <person name="Ivanova N."/>
            <person name="Mikhailova N."/>
            <person name="Wang A."/>
            <person name="Mouttaki H."/>
            <person name="He Z."/>
            <person name="Zhou J."/>
            <person name="Hemme C.L."/>
            <person name="Woyke T."/>
        </authorList>
    </citation>
    <scope>NUCLEOTIDE SEQUENCE [LARGE SCALE GENOMIC DNA]</scope>
    <source>
        <strain evidence="7">DSM 18485 / JCM 12961 / CGMCC 1.5033 / YUAN-3</strain>
    </source>
</reference>